<keyword evidence="1" id="KW-0472">Membrane</keyword>
<dbReference type="Gene3D" id="2.60.120.200">
    <property type="match status" value="1"/>
</dbReference>
<gene>
    <name evidence="2" type="ORF">GCM10023116_04700</name>
</gene>
<evidence type="ECO:0000256" key="1">
    <source>
        <dbReference type="SAM" id="Phobius"/>
    </source>
</evidence>
<evidence type="ECO:0000313" key="3">
    <source>
        <dbReference type="Proteomes" id="UP001500604"/>
    </source>
</evidence>
<feature type="transmembrane region" description="Helical" evidence="1">
    <location>
        <begin position="545"/>
        <end position="567"/>
    </location>
</feature>
<dbReference type="EMBL" id="BAABFL010000043">
    <property type="protein sequence ID" value="GAA4648204.1"/>
    <property type="molecule type" value="Genomic_DNA"/>
</dbReference>
<keyword evidence="1" id="KW-0812">Transmembrane</keyword>
<organism evidence="2 3">
    <name type="scientific">Kistimonas scapharcae</name>
    <dbReference type="NCBI Taxonomy" id="1036133"/>
    <lineage>
        <taxon>Bacteria</taxon>
        <taxon>Pseudomonadati</taxon>
        <taxon>Pseudomonadota</taxon>
        <taxon>Gammaproteobacteria</taxon>
        <taxon>Oceanospirillales</taxon>
        <taxon>Endozoicomonadaceae</taxon>
        <taxon>Kistimonas</taxon>
    </lineage>
</organism>
<sequence length="603" mass="67359">MNFQPAWLDDDDFEDDDWGEFDDESLEFYDEVHEVDDGAFEFDEEPALTHPIKASSARVNNEMLLERNRRQTTSTRWQSVPVQMDPRLHRYNNSETTLDHNYIRVGAKKANLLQERKSPQKGSVYKIKIGDYRDNLLRKVANATCPPTSPGHSDQCKGRVELTSCFKTVNDTVLPPALHALKMVSRTFIHDCSQAIPYGSRFAMAMDVDFQLIGPGIFVQLHGLPDHFTYAYPNTTQIYPLPLNVDHSIYQALSMHSAQFEKDGYPPFTLALKQEGGRNYVVAKVRSMYAPYIHKSMRCNSKFDLTTLNQAKCCQRNVQDISYVYAGEVGRDFNSTGWNRLAFELLSSRYNETQPTAGHVRIWVNGNMTTNTNVFLGRNDAPERGGGGMYYKFGIYRTNSEKPITLQFRNVRTGHDIRDVDAGLAVTQPPVNVRDTCYPLSNPSTTIAAPNTTASTTTSSTTTSLMMNTTAIGVTAPNYTASQTSPVTASPVVNINNTTVTIPGNTTTSLLNANRTSLTTDAMTTPQDGRNATHINDCSDDTFKYLFIGSVILNVTLITTFTGLLCVQRRSKAQIPKLSHGSARQTTMIEENETELRFLASTT</sequence>
<comment type="caution">
    <text evidence="2">The sequence shown here is derived from an EMBL/GenBank/DDBJ whole genome shotgun (WGS) entry which is preliminary data.</text>
</comment>
<proteinExistence type="predicted"/>
<keyword evidence="1" id="KW-1133">Transmembrane helix</keyword>
<dbReference type="Proteomes" id="UP001500604">
    <property type="component" value="Unassembled WGS sequence"/>
</dbReference>
<name>A0ABP8UWT9_9GAMM</name>
<reference evidence="3" key="1">
    <citation type="journal article" date="2019" name="Int. J. Syst. Evol. Microbiol.">
        <title>The Global Catalogue of Microorganisms (GCM) 10K type strain sequencing project: providing services to taxonomists for standard genome sequencing and annotation.</title>
        <authorList>
            <consortium name="The Broad Institute Genomics Platform"/>
            <consortium name="The Broad Institute Genome Sequencing Center for Infectious Disease"/>
            <person name="Wu L."/>
            <person name="Ma J."/>
        </authorList>
    </citation>
    <scope>NUCLEOTIDE SEQUENCE [LARGE SCALE GENOMIC DNA]</scope>
    <source>
        <strain evidence="3">JCM 17805</strain>
    </source>
</reference>
<accession>A0ABP8UWT9</accession>
<evidence type="ECO:0000313" key="2">
    <source>
        <dbReference type="EMBL" id="GAA4648204.1"/>
    </source>
</evidence>
<keyword evidence="3" id="KW-1185">Reference proteome</keyword>
<protein>
    <submittedName>
        <fullName evidence="2">Uncharacterized protein</fullName>
    </submittedName>
</protein>